<dbReference type="EMBL" id="JAAAUQ010000537">
    <property type="protein sequence ID" value="KAF9149377.1"/>
    <property type="molecule type" value="Genomic_DNA"/>
</dbReference>
<feature type="transmembrane region" description="Helical" evidence="1">
    <location>
        <begin position="12"/>
        <end position="31"/>
    </location>
</feature>
<feature type="transmembrane region" description="Helical" evidence="1">
    <location>
        <begin position="137"/>
        <end position="159"/>
    </location>
</feature>
<keyword evidence="1" id="KW-0812">Transmembrane</keyword>
<evidence type="ECO:0000313" key="3">
    <source>
        <dbReference type="Proteomes" id="UP000748756"/>
    </source>
</evidence>
<dbReference type="Proteomes" id="UP000748756">
    <property type="component" value="Unassembled WGS sequence"/>
</dbReference>
<evidence type="ECO:0000313" key="2">
    <source>
        <dbReference type="EMBL" id="KAF9149377.1"/>
    </source>
</evidence>
<sequence length="186" mass="20864">MALSIVRKVRAFVLFLTTVNLGLTTATYIYISNLLSRNPPIRNSIFPLEPIHYIEIASATFLFFGYLYSLCCNLYTLNRIFRAILMSVLAITLIVIDVIFMVDQIRDNKAPDEDGGISKLGPFSCQGAGDMCYVSNINLFVAIITGLFALIEVVVTLVVKEKKKEEKNVYEDRDDDDSDGESVIIF</sequence>
<dbReference type="AlphaFoldDB" id="A0A9P5VA12"/>
<comment type="caution">
    <text evidence="2">The sequence shown here is derived from an EMBL/GenBank/DDBJ whole genome shotgun (WGS) entry which is preliminary data.</text>
</comment>
<dbReference type="OrthoDB" id="2395590at2759"/>
<evidence type="ECO:0000256" key="1">
    <source>
        <dbReference type="SAM" id="Phobius"/>
    </source>
</evidence>
<keyword evidence="1" id="KW-1133">Transmembrane helix</keyword>
<reference evidence="2" key="1">
    <citation type="journal article" date="2020" name="Fungal Divers.">
        <title>Resolving the Mortierellaceae phylogeny through synthesis of multi-gene phylogenetics and phylogenomics.</title>
        <authorList>
            <person name="Vandepol N."/>
            <person name="Liber J."/>
            <person name="Desiro A."/>
            <person name="Na H."/>
            <person name="Kennedy M."/>
            <person name="Barry K."/>
            <person name="Grigoriev I.V."/>
            <person name="Miller A.N."/>
            <person name="O'Donnell K."/>
            <person name="Stajich J.E."/>
            <person name="Bonito G."/>
        </authorList>
    </citation>
    <scope>NUCLEOTIDE SEQUENCE</scope>
    <source>
        <strain evidence="2">NRRL 6426</strain>
    </source>
</reference>
<proteinExistence type="predicted"/>
<protein>
    <submittedName>
        <fullName evidence="2">Uncharacterized protein</fullName>
    </submittedName>
</protein>
<keyword evidence="3" id="KW-1185">Reference proteome</keyword>
<accession>A0A9P5VA12</accession>
<name>A0A9P5VA12_9FUNG</name>
<gene>
    <name evidence="2" type="ORF">BG015_008830</name>
</gene>
<feature type="transmembrane region" description="Helical" evidence="1">
    <location>
        <begin position="83"/>
        <end position="102"/>
    </location>
</feature>
<organism evidence="2 3">
    <name type="scientific">Linnemannia schmuckeri</name>
    <dbReference type="NCBI Taxonomy" id="64567"/>
    <lineage>
        <taxon>Eukaryota</taxon>
        <taxon>Fungi</taxon>
        <taxon>Fungi incertae sedis</taxon>
        <taxon>Mucoromycota</taxon>
        <taxon>Mortierellomycotina</taxon>
        <taxon>Mortierellomycetes</taxon>
        <taxon>Mortierellales</taxon>
        <taxon>Mortierellaceae</taxon>
        <taxon>Linnemannia</taxon>
    </lineage>
</organism>
<feature type="transmembrane region" description="Helical" evidence="1">
    <location>
        <begin position="51"/>
        <end position="71"/>
    </location>
</feature>
<keyword evidence="1" id="KW-0472">Membrane</keyword>